<name>A0A549T487_METSR</name>
<organism evidence="2 3">
    <name type="scientific">Methylosinus sporium</name>
    <dbReference type="NCBI Taxonomy" id="428"/>
    <lineage>
        <taxon>Bacteria</taxon>
        <taxon>Pseudomonadati</taxon>
        <taxon>Pseudomonadota</taxon>
        <taxon>Alphaproteobacteria</taxon>
        <taxon>Hyphomicrobiales</taxon>
        <taxon>Methylocystaceae</taxon>
        <taxon>Methylosinus</taxon>
    </lineage>
</organism>
<feature type="chain" id="PRO_5021716053" description="Invasion associated locus B family protein" evidence="1">
    <location>
        <begin position="23"/>
        <end position="159"/>
    </location>
</feature>
<dbReference type="Proteomes" id="UP000316781">
    <property type="component" value="Unassembled WGS sequence"/>
</dbReference>
<evidence type="ECO:0008006" key="4">
    <source>
        <dbReference type="Google" id="ProtNLM"/>
    </source>
</evidence>
<feature type="signal peptide" evidence="1">
    <location>
        <begin position="1"/>
        <end position="22"/>
    </location>
</feature>
<comment type="caution">
    <text evidence="2">The sequence shown here is derived from an EMBL/GenBank/DDBJ whole genome shotgun (WGS) entry which is preliminary data.</text>
</comment>
<dbReference type="EMBL" id="VJMF01000018">
    <property type="protein sequence ID" value="TRL36687.1"/>
    <property type="molecule type" value="Genomic_DNA"/>
</dbReference>
<sequence length="159" mass="16419">MLRARTAALFAALSGAASPATAQGRVWDYRFDAGEPPMAYLGYGVPETDDTLGGFHCEAHSGAVTVFISETDGKQKAGKAATAIFAVGETQTKIAGKLAPNEEAGVPSFEGRIAADDPIFAAMARGDKLVVTIGGSKQSAPLNGVAGKVEKFVEACRKK</sequence>
<reference evidence="2 3" key="1">
    <citation type="submission" date="2019-07" db="EMBL/GenBank/DDBJ databases">
        <title>Ln-dependent methylotrophs.</title>
        <authorList>
            <person name="Tani A."/>
        </authorList>
    </citation>
    <scope>NUCLEOTIDE SEQUENCE [LARGE SCALE GENOMIC DNA]</scope>
    <source>
        <strain evidence="2 3">SM89A</strain>
    </source>
</reference>
<evidence type="ECO:0000313" key="3">
    <source>
        <dbReference type="Proteomes" id="UP000316781"/>
    </source>
</evidence>
<evidence type="ECO:0000256" key="1">
    <source>
        <dbReference type="SAM" id="SignalP"/>
    </source>
</evidence>
<accession>A0A549T487</accession>
<proteinExistence type="predicted"/>
<evidence type="ECO:0000313" key="2">
    <source>
        <dbReference type="EMBL" id="TRL36687.1"/>
    </source>
</evidence>
<keyword evidence="1" id="KW-0732">Signal</keyword>
<dbReference type="AlphaFoldDB" id="A0A549T487"/>
<protein>
    <recommendedName>
        <fullName evidence="4">Invasion associated locus B family protein</fullName>
    </recommendedName>
</protein>
<gene>
    <name evidence="2" type="ORF">FM996_04090</name>
</gene>